<dbReference type="Pfam" id="PF08282">
    <property type="entry name" value="Hydrolase_3"/>
    <property type="match status" value="1"/>
</dbReference>
<dbReference type="OMA" id="FRETYND"/>
<sequence length="254" mass="27734">MSLRTSHLIAELRAAGVVFVIITGARSSTYIGRRPLLPQADFEFFENGGRKLAAGVLDPAWTDRFVAEVGPILDRSSLLPDLPPVEVRDGTLWQLYRQLAHDGWNIDARDYMTNIRVDVKKSEGKTASQFQAIVENECPKRALASSFNLGKGDIYPQGSGKANAARHILQTLGIDSKDAIALFDDDNDLELGALVGRSFLPGVTHPSVLEALKHQPTWTLTEQRGVLGTESALETILALRKESLRSGKTAVSSK</sequence>
<dbReference type="KEGG" id="ccp:CHC_T00000101001"/>
<dbReference type="GeneID" id="17326727"/>
<organism evidence="1 2">
    <name type="scientific">Chondrus crispus</name>
    <name type="common">Carrageen Irish moss</name>
    <name type="synonym">Polymorpha crispa</name>
    <dbReference type="NCBI Taxonomy" id="2769"/>
    <lineage>
        <taxon>Eukaryota</taxon>
        <taxon>Rhodophyta</taxon>
        <taxon>Florideophyceae</taxon>
        <taxon>Rhodymeniophycidae</taxon>
        <taxon>Gigartinales</taxon>
        <taxon>Gigartinaceae</taxon>
        <taxon>Chondrus</taxon>
    </lineage>
</organism>
<dbReference type="RefSeq" id="XP_005719009.1">
    <property type="nucleotide sequence ID" value="XM_005718952.1"/>
</dbReference>
<reference evidence="2" key="1">
    <citation type="journal article" date="2013" name="Proc. Natl. Acad. Sci. U.S.A.">
        <title>Genome structure and metabolic features in the red seaweed Chondrus crispus shed light on evolution of the Archaeplastida.</title>
        <authorList>
            <person name="Collen J."/>
            <person name="Porcel B."/>
            <person name="Carre W."/>
            <person name="Ball S.G."/>
            <person name="Chaparro C."/>
            <person name="Tonon T."/>
            <person name="Barbeyron T."/>
            <person name="Michel G."/>
            <person name="Noel B."/>
            <person name="Valentin K."/>
            <person name="Elias M."/>
            <person name="Artiguenave F."/>
            <person name="Arun A."/>
            <person name="Aury J.M."/>
            <person name="Barbosa-Neto J.F."/>
            <person name="Bothwell J.H."/>
            <person name="Bouget F.Y."/>
            <person name="Brillet L."/>
            <person name="Cabello-Hurtado F."/>
            <person name="Capella-Gutierrez S."/>
            <person name="Charrier B."/>
            <person name="Cladiere L."/>
            <person name="Cock J.M."/>
            <person name="Coelho S.M."/>
            <person name="Colleoni C."/>
            <person name="Czjzek M."/>
            <person name="Da Silva C."/>
            <person name="Delage L."/>
            <person name="Denoeud F."/>
            <person name="Deschamps P."/>
            <person name="Dittami S.M."/>
            <person name="Gabaldon T."/>
            <person name="Gachon C.M."/>
            <person name="Groisillier A."/>
            <person name="Herve C."/>
            <person name="Jabbari K."/>
            <person name="Katinka M."/>
            <person name="Kloareg B."/>
            <person name="Kowalczyk N."/>
            <person name="Labadie K."/>
            <person name="Leblanc C."/>
            <person name="Lopez P.J."/>
            <person name="McLachlan D.H."/>
            <person name="Meslet-Cladiere L."/>
            <person name="Moustafa A."/>
            <person name="Nehr Z."/>
            <person name="Nyvall Collen P."/>
            <person name="Panaud O."/>
            <person name="Partensky F."/>
            <person name="Poulain J."/>
            <person name="Rensing S.A."/>
            <person name="Rousvoal S."/>
            <person name="Samson G."/>
            <person name="Symeonidi A."/>
            <person name="Weissenbach J."/>
            <person name="Zambounis A."/>
            <person name="Wincker P."/>
            <person name="Boyen C."/>
        </authorList>
    </citation>
    <scope>NUCLEOTIDE SEQUENCE [LARGE SCALE GENOMIC DNA]</scope>
    <source>
        <strain evidence="2">cv. Stackhouse</strain>
    </source>
</reference>
<dbReference type="EMBL" id="HG002000">
    <property type="protein sequence ID" value="CDF39098.1"/>
    <property type="molecule type" value="Genomic_DNA"/>
</dbReference>
<keyword evidence="2" id="KW-1185">Reference proteome</keyword>
<evidence type="ECO:0008006" key="3">
    <source>
        <dbReference type="Google" id="ProtNLM"/>
    </source>
</evidence>
<dbReference type="Gramene" id="CDF39098">
    <property type="protein sequence ID" value="CDF39098"/>
    <property type="gene ID" value="CHC_T00000101001"/>
</dbReference>
<protein>
    <recommendedName>
        <fullName evidence="3">Sucrose phosphatase-like domain-containing protein</fullName>
    </recommendedName>
</protein>
<dbReference type="OrthoDB" id="407888at2759"/>
<dbReference type="Proteomes" id="UP000012073">
    <property type="component" value="Unassembled WGS sequence"/>
</dbReference>
<proteinExistence type="predicted"/>
<evidence type="ECO:0000313" key="1">
    <source>
        <dbReference type="EMBL" id="CDF39098.1"/>
    </source>
</evidence>
<dbReference type="InterPro" id="IPR023214">
    <property type="entry name" value="HAD_sf"/>
</dbReference>
<name>R7QMW0_CHOCR</name>
<accession>R7QMW0</accession>
<dbReference type="SUPFAM" id="SSF56784">
    <property type="entry name" value="HAD-like"/>
    <property type="match status" value="1"/>
</dbReference>
<dbReference type="Gene3D" id="3.40.50.1000">
    <property type="entry name" value="HAD superfamily/HAD-like"/>
    <property type="match status" value="1"/>
</dbReference>
<dbReference type="PhylomeDB" id="R7QMW0"/>
<gene>
    <name evidence="1" type="ORF">CHC_T00000101001</name>
</gene>
<dbReference type="AlphaFoldDB" id="R7QMW0"/>
<dbReference type="InterPro" id="IPR036412">
    <property type="entry name" value="HAD-like_sf"/>
</dbReference>
<evidence type="ECO:0000313" key="2">
    <source>
        <dbReference type="Proteomes" id="UP000012073"/>
    </source>
</evidence>